<comment type="function">
    <text evidence="6">Involved in mitochondrial fission. Acts as an adapter protein required to form mitochondrial fission complexes. Formation of these complexes is required to promote constriction and fission of the mitochondrial compartment at a late step in mitochondrial division.</text>
</comment>
<dbReference type="EMBL" id="JAGPYM010000031">
    <property type="protein sequence ID" value="KAH6877105.1"/>
    <property type="molecule type" value="Genomic_DNA"/>
</dbReference>
<evidence type="ECO:0000256" key="3">
    <source>
        <dbReference type="ARBA" id="ARBA00023054"/>
    </source>
</evidence>
<gene>
    <name evidence="10" type="ORF">B0T10DRAFT_610087</name>
</gene>
<evidence type="ECO:0000256" key="2">
    <source>
        <dbReference type="ARBA" id="ARBA00022737"/>
    </source>
</evidence>
<keyword evidence="3 8" id="KW-0175">Coiled coil</keyword>
<protein>
    <recommendedName>
        <fullName evidence="5">Mitochondrial division protein 1</fullName>
    </recommendedName>
</protein>
<dbReference type="Pfam" id="PF00400">
    <property type="entry name" value="WD40"/>
    <property type="match status" value="2"/>
</dbReference>
<feature type="repeat" description="WD" evidence="7">
    <location>
        <begin position="1064"/>
        <end position="1105"/>
    </location>
</feature>
<dbReference type="Gene3D" id="2.130.10.10">
    <property type="entry name" value="YVTN repeat-like/Quinoprotein amine dehydrogenase"/>
    <property type="match status" value="4"/>
</dbReference>
<dbReference type="InterPro" id="IPR001680">
    <property type="entry name" value="WD40_rpt"/>
</dbReference>
<dbReference type="PROSITE" id="PS00678">
    <property type="entry name" value="WD_REPEATS_1"/>
    <property type="match status" value="1"/>
</dbReference>
<dbReference type="SUPFAM" id="SSF50998">
    <property type="entry name" value="Quinoprotein alcohol dehydrogenase-like"/>
    <property type="match status" value="1"/>
</dbReference>
<feature type="coiled-coil region" evidence="8">
    <location>
        <begin position="1560"/>
        <end position="1594"/>
    </location>
</feature>
<comment type="caution">
    <text evidence="10">The sequence shown here is derived from an EMBL/GenBank/DDBJ whole genome shotgun (WGS) entry which is preliminary data.</text>
</comment>
<dbReference type="InterPro" id="IPR027417">
    <property type="entry name" value="P-loop_NTPase"/>
</dbReference>
<dbReference type="Pfam" id="PF24883">
    <property type="entry name" value="NPHP3_N"/>
    <property type="match status" value="1"/>
</dbReference>
<dbReference type="PROSITE" id="PS50082">
    <property type="entry name" value="WD_REPEATS_2"/>
    <property type="match status" value="4"/>
</dbReference>
<organism evidence="10 11">
    <name type="scientific">Thelonectria olida</name>
    <dbReference type="NCBI Taxonomy" id="1576542"/>
    <lineage>
        <taxon>Eukaryota</taxon>
        <taxon>Fungi</taxon>
        <taxon>Dikarya</taxon>
        <taxon>Ascomycota</taxon>
        <taxon>Pezizomycotina</taxon>
        <taxon>Sordariomycetes</taxon>
        <taxon>Hypocreomycetidae</taxon>
        <taxon>Hypocreales</taxon>
        <taxon>Nectriaceae</taxon>
        <taxon>Thelonectria</taxon>
    </lineage>
</organism>
<evidence type="ECO:0000256" key="4">
    <source>
        <dbReference type="ARBA" id="ARBA00038415"/>
    </source>
</evidence>
<dbReference type="InterPro" id="IPR011047">
    <property type="entry name" value="Quinoprotein_ADH-like_sf"/>
</dbReference>
<feature type="domain" description="Nephrocystin 3-like N-terminal" evidence="9">
    <location>
        <begin position="199"/>
        <end position="358"/>
    </location>
</feature>
<dbReference type="GO" id="GO:0042393">
    <property type="term" value="F:histone binding"/>
    <property type="evidence" value="ECO:0007669"/>
    <property type="project" value="TreeGrafter"/>
</dbReference>
<keyword evidence="2" id="KW-0677">Repeat</keyword>
<dbReference type="PANTHER" id="PTHR22847:SF637">
    <property type="entry name" value="WD REPEAT DOMAIN 5B"/>
    <property type="match status" value="1"/>
</dbReference>
<comment type="similarity">
    <text evidence="4">Belongs to the WD repeat MDV1/CAF4 family.</text>
</comment>
<dbReference type="Proteomes" id="UP000777438">
    <property type="component" value="Unassembled WGS sequence"/>
</dbReference>
<dbReference type="InterPro" id="IPR015943">
    <property type="entry name" value="WD40/YVTN_repeat-like_dom_sf"/>
</dbReference>
<evidence type="ECO:0000313" key="11">
    <source>
        <dbReference type="Proteomes" id="UP000777438"/>
    </source>
</evidence>
<dbReference type="PANTHER" id="PTHR22847">
    <property type="entry name" value="WD40 REPEAT PROTEIN"/>
    <property type="match status" value="1"/>
</dbReference>
<evidence type="ECO:0000256" key="7">
    <source>
        <dbReference type="PROSITE-ProRule" id="PRU00221"/>
    </source>
</evidence>
<evidence type="ECO:0000256" key="5">
    <source>
        <dbReference type="ARBA" id="ARBA00039789"/>
    </source>
</evidence>
<evidence type="ECO:0000256" key="8">
    <source>
        <dbReference type="SAM" id="Coils"/>
    </source>
</evidence>
<dbReference type="Gene3D" id="3.40.50.300">
    <property type="entry name" value="P-loop containing nucleotide triphosphate hydrolases"/>
    <property type="match status" value="1"/>
</dbReference>
<dbReference type="OrthoDB" id="538223at2759"/>
<dbReference type="SUPFAM" id="SSF52540">
    <property type="entry name" value="P-loop containing nucleoside triphosphate hydrolases"/>
    <property type="match status" value="1"/>
</dbReference>
<dbReference type="GO" id="GO:0048188">
    <property type="term" value="C:Set1C/COMPASS complex"/>
    <property type="evidence" value="ECO:0007669"/>
    <property type="project" value="TreeGrafter"/>
</dbReference>
<evidence type="ECO:0000259" key="9">
    <source>
        <dbReference type="Pfam" id="PF24883"/>
    </source>
</evidence>
<dbReference type="SUPFAM" id="SSF82171">
    <property type="entry name" value="DPP6 N-terminal domain-like"/>
    <property type="match status" value="1"/>
</dbReference>
<dbReference type="Pfam" id="PF13279">
    <property type="entry name" value="4HBT_2"/>
    <property type="match status" value="1"/>
</dbReference>
<evidence type="ECO:0000256" key="1">
    <source>
        <dbReference type="ARBA" id="ARBA00022574"/>
    </source>
</evidence>
<reference evidence="10 11" key="1">
    <citation type="journal article" date="2021" name="Nat. Commun.">
        <title>Genetic determinants of endophytism in the Arabidopsis root mycobiome.</title>
        <authorList>
            <person name="Mesny F."/>
            <person name="Miyauchi S."/>
            <person name="Thiergart T."/>
            <person name="Pickel B."/>
            <person name="Atanasova L."/>
            <person name="Karlsson M."/>
            <person name="Huettel B."/>
            <person name="Barry K.W."/>
            <person name="Haridas S."/>
            <person name="Chen C."/>
            <person name="Bauer D."/>
            <person name="Andreopoulos W."/>
            <person name="Pangilinan J."/>
            <person name="LaButti K."/>
            <person name="Riley R."/>
            <person name="Lipzen A."/>
            <person name="Clum A."/>
            <person name="Drula E."/>
            <person name="Henrissat B."/>
            <person name="Kohler A."/>
            <person name="Grigoriev I.V."/>
            <person name="Martin F.M."/>
            <person name="Hacquard S."/>
        </authorList>
    </citation>
    <scope>NUCLEOTIDE SEQUENCE [LARGE SCALE GENOMIC DNA]</scope>
    <source>
        <strain evidence="10 11">MPI-CAGE-CH-0241</strain>
    </source>
</reference>
<evidence type="ECO:0000313" key="10">
    <source>
        <dbReference type="EMBL" id="KAH6877105.1"/>
    </source>
</evidence>
<accession>A0A9P8VX91</accession>
<keyword evidence="1 7" id="KW-0853">WD repeat</keyword>
<sequence length="1597" mass="179639">MEALGVVANVIAVVDLSAKVASLCVKYVADVKNAKADVASVQQELNGLTTVAKHVNGLIEGPQGTKLQASQDLADSLQTTFSRLVTLQQKLEPQPREKAMSRFGRRALEWPFKRKETVAMIQEIRRHTDTISLAIQVDQTETILTVNHKTADIGIKLLNLEQIEALKSIPTALGASYDSHAEEHHNVCLENTRVDLLHQVQDWIHDPNAAPIFWLNGMAGTGKSTISRTVAKLSADRGYLGANFFFKRGESDRGNVSRFYTTIAAQLVHSRPCLAPHVKDVLDSDREIYMKAATLQFDKLILQPLLLCQEELDQDTLVVVVDALDECDEDADIRRLINLFESFNTVDRFQLRAFITSRPELPVRLGFNEIHGNYRDLILHEISESVIRHDLSVFLDHQLSKIKEDYNNSVQPNRRLPNDWPGPKDMYTLTNMAIPLFIFAATICRFLSERRSGNPQQQLKKVLAYKTQSQESKMQATYSPTLNQQLVGLSTRERNDVFEEFRRIVGTIVILTSPLSVVALSRLLVMPIESIHDRLDLLHSVLNVPDSAEDPVTMLHLSFRDFLLDPEKKGNNPFWVDEMQAHQLVAVACIQLMDSGLREDICDLNQPGVARSSVSPDQILGRIGPELAYACRFWAYHVRQSKSHLDDGSETYTWLTRHFLHWLEALSLVGRASESLEIIEILRSNIEETNSRRLEAFLEDAYYFVQENLHAIDTWPLQIYSSLLVCSPSDSVVRSTFCGKIPDWLSLIPKLEPPLDDYRGAFKGHAKPIMSASFSPDSSLLASVSLDTTLRIWQVTTGECVTTIRCGFSHDASHYCSPTFTPEGAHIGLIGNRGHMRIWDVATGECIRSFVDAETFAFSPDSRFVAIKFGRRSLFVFRLETFTTVLEFQLPASDCLGIRFSPDSGLLAALFPSRVHLFQVTTGDCVVEYEITPELIPGRAQYETVCFGVAPDHSIVVASANQPNSSVFVWRRVEGALYGESIHVAKGEFQSISLSSNLNLLGIGSSDGTVEIWNLYLLKCLRAHKGHRLGVTSVSFSSSGFVASTSQDRTIRLYKVINRSISPSERDDGTLEKLQLSPDSTLVASTSSTGALKIWDTGTGRSIHHFDASDGAVSVGFCQESTLLAIEAVNRVELRRMDTGKSIRIFPDYDSSLLPKTSCLLSPNGKYLALYYVDALSPKIFTFEVWRTDLGQECSAKKLHRSYEYQQYEFGRPFFSPDSDLVGFSVLNSKKTGFSMRLFSLRSSDERTFEGYFSHKESLADLPRYISFSPDSRLIAFTYTYQDIAQLRARTTVYGTWGPARSQTPFRLTREDEPQFPTSHSFTPDSELFAVGSASDITFWNIASKSQVSKVSFDFKLSEFQFGLDWTCVLTNFGEVSVKDCGDAAANGDPRSLDYSRSGCGISSDGSWLLWDGTPIFRLPARFRPFASKVVGSMIVIGCHVNNVMYNKYAESGRVNWLRNFALISQPEHQQEWAELMTPRSVGLILRSIKTDYKFPMDYPDQTTVLHKLLSPPDYDSDHVLLEAVILSERHQRPAARCFEDIVVFDYRIGKKTPLKKFMVDKLRETYQKQEASRRKMADEINNIVRQVDEIENAAKK</sequence>
<evidence type="ECO:0000256" key="6">
    <source>
        <dbReference type="ARBA" id="ARBA00043913"/>
    </source>
</evidence>
<dbReference type="SUPFAM" id="SSF54637">
    <property type="entry name" value="Thioesterase/thiol ester dehydrase-isomerase"/>
    <property type="match status" value="1"/>
</dbReference>
<name>A0A9P8VX91_9HYPO</name>
<dbReference type="InterPro" id="IPR019775">
    <property type="entry name" value="WD40_repeat_CS"/>
</dbReference>
<feature type="repeat" description="WD" evidence="7">
    <location>
        <begin position="1024"/>
        <end position="1056"/>
    </location>
</feature>
<dbReference type="SMART" id="SM00320">
    <property type="entry name" value="WD40"/>
    <property type="match status" value="7"/>
</dbReference>
<dbReference type="InterPro" id="IPR056884">
    <property type="entry name" value="NPHP3-like_N"/>
</dbReference>
<feature type="repeat" description="WD" evidence="7">
    <location>
        <begin position="982"/>
        <end position="1015"/>
    </location>
</feature>
<keyword evidence="11" id="KW-1185">Reference proteome</keyword>
<feature type="repeat" description="WD" evidence="7">
    <location>
        <begin position="762"/>
        <end position="803"/>
    </location>
</feature>
<dbReference type="PROSITE" id="PS50294">
    <property type="entry name" value="WD_REPEATS_REGION"/>
    <property type="match status" value="1"/>
</dbReference>
<proteinExistence type="inferred from homology"/>
<dbReference type="InterPro" id="IPR029069">
    <property type="entry name" value="HotDog_dom_sf"/>
</dbReference>
<dbReference type="Gene3D" id="3.10.129.10">
    <property type="entry name" value="Hotdog Thioesterase"/>
    <property type="match status" value="1"/>
</dbReference>